<evidence type="ECO:0008006" key="5">
    <source>
        <dbReference type="Google" id="ProtNLM"/>
    </source>
</evidence>
<proteinExistence type="predicted"/>
<evidence type="ECO:0000313" key="3">
    <source>
        <dbReference type="EnsemblPlants" id="TuG1812G0600001375.01.T01"/>
    </source>
</evidence>
<evidence type="ECO:0000256" key="1">
    <source>
        <dbReference type="SAM" id="MobiDB-lite"/>
    </source>
</evidence>
<dbReference type="EnsemblPlants" id="TuG1812G0600001375.01.T01">
    <property type="protein sequence ID" value="TuG1812G0600001375.01.T01"/>
    <property type="gene ID" value="TuG1812G0600001375.01"/>
</dbReference>
<keyword evidence="2" id="KW-0732">Signal</keyword>
<reference evidence="3" key="3">
    <citation type="submission" date="2022-06" db="UniProtKB">
        <authorList>
            <consortium name="EnsemblPlants"/>
        </authorList>
    </citation>
    <scope>IDENTIFICATION</scope>
</reference>
<accession>A0A8R7QLR8</accession>
<keyword evidence="4" id="KW-1185">Reference proteome</keyword>
<protein>
    <recommendedName>
        <fullName evidence="5">Secreted protein</fullName>
    </recommendedName>
</protein>
<dbReference type="Gramene" id="TuG1812G0600001375.01.T01">
    <property type="protein sequence ID" value="TuG1812G0600001375.01.T01"/>
    <property type="gene ID" value="TuG1812G0600001375.01"/>
</dbReference>
<reference evidence="4" key="1">
    <citation type="journal article" date="2013" name="Nature">
        <title>Draft genome of the wheat A-genome progenitor Triticum urartu.</title>
        <authorList>
            <person name="Ling H.Q."/>
            <person name="Zhao S."/>
            <person name="Liu D."/>
            <person name="Wang J."/>
            <person name="Sun H."/>
            <person name="Zhang C."/>
            <person name="Fan H."/>
            <person name="Li D."/>
            <person name="Dong L."/>
            <person name="Tao Y."/>
            <person name="Gao C."/>
            <person name="Wu H."/>
            <person name="Li Y."/>
            <person name="Cui Y."/>
            <person name="Guo X."/>
            <person name="Zheng S."/>
            <person name="Wang B."/>
            <person name="Yu K."/>
            <person name="Liang Q."/>
            <person name="Yang W."/>
            <person name="Lou X."/>
            <person name="Chen J."/>
            <person name="Feng M."/>
            <person name="Jian J."/>
            <person name="Zhang X."/>
            <person name="Luo G."/>
            <person name="Jiang Y."/>
            <person name="Liu J."/>
            <person name="Wang Z."/>
            <person name="Sha Y."/>
            <person name="Zhang B."/>
            <person name="Wu H."/>
            <person name="Tang D."/>
            <person name="Shen Q."/>
            <person name="Xue P."/>
            <person name="Zou S."/>
            <person name="Wang X."/>
            <person name="Liu X."/>
            <person name="Wang F."/>
            <person name="Yang Y."/>
            <person name="An X."/>
            <person name="Dong Z."/>
            <person name="Zhang K."/>
            <person name="Zhang X."/>
            <person name="Luo M.C."/>
            <person name="Dvorak J."/>
            <person name="Tong Y."/>
            <person name="Wang J."/>
            <person name="Yang H."/>
            <person name="Li Z."/>
            <person name="Wang D."/>
            <person name="Zhang A."/>
            <person name="Wang J."/>
        </authorList>
    </citation>
    <scope>NUCLEOTIDE SEQUENCE</scope>
    <source>
        <strain evidence="4">cv. G1812</strain>
    </source>
</reference>
<reference evidence="3" key="2">
    <citation type="submission" date="2018-03" db="EMBL/GenBank/DDBJ databases">
        <title>The Triticum urartu genome reveals the dynamic nature of wheat genome evolution.</title>
        <authorList>
            <person name="Ling H."/>
            <person name="Ma B."/>
            <person name="Shi X."/>
            <person name="Liu H."/>
            <person name="Dong L."/>
            <person name="Sun H."/>
            <person name="Cao Y."/>
            <person name="Gao Q."/>
            <person name="Zheng S."/>
            <person name="Li Y."/>
            <person name="Yu Y."/>
            <person name="Du H."/>
            <person name="Qi M."/>
            <person name="Li Y."/>
            <person name="Yu H."/>
            <person name="Cui Y."/>
            <person name="Wang N."/>
            <person name="Chen C."/>
            <person name="Wu H."/>
            <person name="Zhao Y."/>
            <person name="Zhang J."/>
            <person name="Li Y."/>
            <person name="Zhou W."/>
            <person name="Zhang B."/>
            <person name="Hu W."/>
            <person name="Eijk M."/>
            <person name="Tang J."/>
            <person name="Witsenboer H."/>
            <person name="Zhao S."/>
            <person name="Li Z."/>
            <person name="Zhang A."/>
            <person name="Wang D."/>
            <person name="Liang C."/>
        </authorList>
    </citation>
    <scope>NUCLEOTIDE SEQUENCE [LARGE SCALE GENOMIC DNA]</scope>
    <source>
        <strain evidence="3">cv. G1812</strain>
    </source>
</reference>
<organism evidence="3 4">
    <name type="scientific">Triticum urartu</name>
    <name type="common">Red wild einkorn</name>
    <name type="synonym">Crithodium urartu</name>
    <dbReference type="NCBI Taxonomy" id="4572"/>
    <lineage>
        <taxon>Eukaryota</taxon>
        <taxon>Viridiplantae</taxon>
        <taxon>Streptophyta</taxon>
        <taxon>Embryophyta</taxon>
        <taxon>Tracheophyta</taxon>
        <taxon>Spermatophyta</taxon>
        <taxon>Magnoliopsida</taxon>
        <taxon>Liliopsida</taxon>
        <taxon>Poales</taxon>
        <taxon>Poaceae</taxon>
        <taxon>BOP clade</taxon>
        <taxon>Pooideae</taxon>
        <taxon>Triticodae</taxon>
        <taxon>Triticeae</taxon>
        <taxon>Triticinae</taxon>
        <taxon>Triticum</taxon>
    </lineage>
</organism>
<feature type="signal peptide" evidence="2">
    <location>
        <begin position="1"/>
        <end position="25"/>
    </location>
</feature>
<dbReference type="AlphaFoldDB" id="A0A8R7QLR8"/>
<sequence length="199" mass="21772">MFPLKLLLLALSAIRLFITFHVADGNCELNWLLEVLSTCRGRLVVIKGGSSGSGPLSRLKLTSRTMMLPENMSSAGRPPENELCERLTRSRLVRLVRNSEMGPSSPLDSRETPVTAPSPLQEMPSHSQQSVPLLRHDVARPPSHESPSRNRRRLCFSCSVHAVAGEAKKSSTNSCSTTGGTVNEHIEMMETVAALTELQ</sequence>
<feature type="region of interest" description="Disordered" evidence="1">
    <location>
        <begin position="97"/>
        <end position="131"/>
    </location>
</feature>
<name>A0A8R7QLR8_TRIUA</name>
<dbReference type="Proteomes" id="UP000015106">
    <property type="component" value="Chromosome 6"/>
</dbReference>
<evidence type="ECO:0000313" key="4">
    <source>
        <dbReference type="Proteomes" id="UP000015106"/>
    </source>
</evidence>
<feature type="chain" id="PRO_5035873728" description="Secreted protein" evidence="2">
    <location>
        <begin position="26"/>
        <end position="199"/>
    </location>
</feature>
<evidence type="ECO:0000256" key="2">
    <source>
        <dbReference type="SAM" id="SignalP"/>
    </source>
</evidence>